<gene>
    <name evidence="1" type="ORF">GA0070618_4267</name>
</gene>
<sequence length="61" mass="7110">MHRAPNGSKRYSIYWDRKARIVGVRAKVPRQVHEMYTRREVRRFGSVGGLPPIPLPTLSHQ</sequence>
<protein>
    <submittedName>
        <fullName evidence="1">Uncharacterized protein</fullName>
    </submittedName>
</protein>
<proteinExistence type="predicted"/>
<accession>A0A1C4YR21</accession>
<organism evidence="1 2">
    <name type="scientific">Micromonospora echinospora</name>
    <name type="common">Micromonospora purpurea</name>
    <dbReference type="NCBI Taxonomy" id="1877"/>
    <lineage>
        <taxon>Bacteria</taxon>
        <taxon>Bacillati</taxon>
        <taxon>Actinomycetota</taxon>
        <taxon>Actinomycetes</taxon>
        <taxon>Micromonosporales</taxon>
        <taxon>Micromonosporaceae</taxon>
        <taxon>Micromonospora</taxon>
    </lineage>
</organism>
<name>A0A1C4YR21_MICEC</name>
<evidence type="ECO:0000313" key="2">
    <source>
        <dbReference type="Proteomes" id="UP000198253"/>
    </source>
</evidence>
<dbReference type="EMBL" id="LT607413">
    <property type="protein sequence ID" value="SCF23199.1"/>
    <property type="molecule type" value="Genomic_DNA"/>
</dbReference>
<evidence type="ECO:0000313" key="1">
    <source>
        <dbReference type="EMBL" id="SCF23199.1"/>
    </source>
</evidence>
<reference evidence="2" key="1">
    <citation type="submission" date="2016-06" db="EMBL/GenBank/DDBJ databases">
        <authorList>
            <person name="Varghese N."/>
            <person name="Submissions Spin"/>
        </authorList>
    </citation>
    <scope>NUCLEOTIDE SEQUENCE [LARGE SCALE GENOMIC DNA]</scope>
    <source>
        <strain evidence="2">DSM 43816</strain>
    </source>
</reference>
<dbReference type="InParanoid" id="A0A1C4YR21"/>
<dbReference type="AlphaFoldDB" id="A0A1C4YR21"/>
<dbReference type="Proteomes" id="UP000198253">
    <property type="component" value="Chromosome I"/>
</dbReference>
<keyword evidence="2" id="KW-1185">Reference proteome</keyword>